<name>A0ABS2IH30_9GAMM</name>
<dbReference type="Proteomes" id="UP000717995">
    <property type="component" value="Unassembled WGS sequence"/>
</dbReference>
<comment type="caution">
    <text evidence="1">The sequence shown here is derived from an EMBL/GenBank/DDBJ whole genome shotgun (WGS) entry which is preliminary data.</text>
</comment>
<protein>
    <recommendedName>
        <fullName evidence="3">DUF4340 domain-containing protein</fullName>
    </recommendedName>
</protein>
<gene>
    <name evidence="1" type="ORF">JQX08_16845</name>
</gene>
<sequence>MSPALRRFRWLIYLGVLLVCAWSLWQQWPQRPAAPLGWLQQWQSELIAPLAAETLTVQQLQAQVPGQLWLLPQGESGPRLVYRADWQDGELHGRVEVELALSDKERASLLAALGASAEAPEQALSDTLLEQLGAHHLATLLFKPDGELPAVRLTASLGAPRVRLGLPEGGEAWLYPEQGMTLFVAEERLRLLQVVPRRSFK</sequence>
<proteinExistence type="predicted"/>
<keyword evidence="2" id="KW-1185">Reference proteome</keyword>
<accession>A0ABS2IH30</accession>
<organism evidence="1 2">
    <name type="scientific">Zestomonas insulae</name>
    <dbReference type="NCBI Taxonomy" id="2809017"/>
    <lineage>
        <taxon>Bacteria</taxon>
        <taxon>Pseudomonadati</taxon>
        <taxon>Pseudomonadota</taxon>
        <taxon>Gammaproteobacteria</taxon>
        <taxon>Pseudomonadales</taxon>
        <taxon>Pseudomonadaceae</taxon>
        <taxon>Zestomonas</taxon>
    </lineage>
</organism>
<evidence type="ECO:0008006" key="3">
    <source>
        <dbReference type="Google" id="ProtNLM"/>
    </source>
</evidence>
<evidence type="ECO:0000313" key="1">
    <source>
        <dbReference type="EMBL" id="MBM7062382.1"/>
    </source>
</evidence>
<reference evidence="1 2" key="1">
    <citation type="submission" date="2021-02" db="EMBL/GenBank/DDBJ databases">
        <authorList>
            <person name="Lee D.-H."/>
        </authorList>
    </citation>
    <scope>NUCLEOTIDE SEQUENCE [LARGE SCALE GENOMIC DNA]</scope>
    <source>
        <strain evidence="1 2">UL073</strain>
    </source>
</reference>
<dbReference type="EMBL" id="JAFEUP010000005">
    <property type="protein sequence ID" value="MBM7062382.1"/>
    <property type="molecule type" value="Genomic_DNA"/>
</dbReference>
<dbReference type="RefSeq" id="WP_205349573.1">
    <property type="nucleotide sequence ID" value="NZ_JAFEUP010000005.1"/>
</dbReference>
<evidence type="ECO:0000313" key="2">
    <source>
        <dbReference type="Proteomes" id="UP000717995"/>
    </source>
</evidence>